<dbReference type="InterPro" id="IPR027785">
    <property type="entry name" value="UvrD-like_helicase_C"/>
</dbReference>
<dbReference type="Pfam" id="PF14520">
    <property type="entry name" value="HHH_5"/>
    <property type="match status" value="1"/>
</dbReference>
<keyword evidence="3" id="KW-0347">Helicase</keyword>
<protein>
    <recommendedName>
        <fullName evidence="3">ATP-dependent RecD2 DNA helicase</fullName>
        <ecNumber evidence="3">5.6.2.3</ecNumber>
    </recommendedName>
    <alternativeName>
        <fullName evidence="3">DNA 5'-3' helicase subunit RecD2</fullName>
    </alternativeName>
</protein>
<dbReference type="RefSeq" id="WP_379794254.1">
    <property type="nucleotide sequence ID" value="NZ_CP097263.1"/>
</dbReference>
<dbReference type="InterPro" id="IPR027417">
    <property type="entry name" value="P-loop_NTPase"/>
</dbReference>
<evidence type="ECO:0000259" key="4">
    <source>
        <dbReference type="Pfam" id="PF13538"/>
    </source>
</evidence>
<comment type="catalytic activity">
    <reaction evidence="3">
        <text>ATP + H2O = ADP + phosphate + H(+)</text>
        <dbReference type="Rhea" id="RHEA:13065"/>
        <dbReference type="ChEBI" id="CHEBI:15377"/>
        <dbReference type="ChEBI" id="CHEBI:15378"/>
        <dbReference type="ChEBI" id="CHEBI:30616"/>
        <dbReference type="ChEBI" id="CHEBI:43474"/>
        <dbReference type="ChEBI" id="CHEBI:456216"/>
        <dbReference type="EC" id="5.6.2.3"/>
    </reaction>
</comment>
<comment type="function">
    <text evidence="3">DNA-dependent ATPase and ATP-dependent 5'-3' DNA helicase. Has no activity on blunt DNA or DNA with 3'-overhangs, requires at least 10 bases of 5'-ssDNA for helicase activity.</text>
</comment>
<dbReference type="SUPFAM" id="SSF47781">
    <property type="entry name" value="RuvA domain 2-like"/>
    <property type="match status" value="1"/>
</dbReference>
<dbReference type="HAMAP" id="MF_01488">
    <property type="entry name" value="RecD2"/>
    <property type="match status" value="1"/>
</dbReference>
<dbReference type="SUPFAM" id="SSF52540">
    <property type="entry name" value="P-loop containing nucleoside triphosphate hydrolases"/>
    <property type="match status" value="1"/>
</dbReference>
<keyword evidence="3" id="KW-0238">DNA-binding</keyword>
<dbReference type="Gene3D" id="2.30.30.940">
    <property type="match status" value="1"/>
</dbReference>
<dbReference type="InterPro" id="IPR041451">
    <property type="entry name" value="RecD2_SH13"/>
</dbReference>
<evidence type="ECO:0000259" key="6">
    <source>
        <dbReference type="Pfam" id="PF18335"/>
    </source>
</evidence>
<evidence type="ECO:0000313" key="8">
    <source>
        <dbReference type="Proteomes" id="UP001589810"/>
    </source>
</evidence>
<reference evidence="7 8" key="1">
    <citation type="submission" date="2024-09" db="EMBL/GenBank/DDBJ databases">
        <authorList>
            <person name="Sun Q."/>
            <person name="Mori K."/>
        </authorList>
    </citation>
    <scope>NUCLEOTIDE SEQUENCE [LARGE SCALE GENOMIC DNA]</scope>
    <source>
        <strain evidence="7 8">TBRC 1432</strain>
    </source>
</reference>
<dbReference type="PANTHER" id="PTHR43788:SF6">
    <property type="entry name" value="DNA HELICASE B"/>
    <property type="match status" value="1"/>
</dbReference>
<comment type="similarity">
    <text evidence="3">Belongs to the RecD family. RecD2 subfamily.</text>
</comment>
<evidence type="ECO:0000256" key="1">
    <source>
        <dbReference type="ARBA" id="ARBA00022741"/>
    </source>
</evidence>
<dbReference type="Proteomes" id="UP001589810">
    <property type="component" value="Unassembled WGS sequence"/>
</dbReference>
<dbReference type="Pfam" id="PF18335">
    <property type="entry name" value="SH3_13"/>
    <property type="match status" value="1"/>
</dbReference>
<dbReference type="InterPro" id="IPR050534">
    <property type="entry name" value="Coronavir_polyprotein_1ab"/>
</dbReference>
<dbReference type="Gene3D" id="1.10.150.20">
    <property type="entry name" value="5' to 3' exonuclease, C-terminal subdomain"/>
    <property type="match status" value="1"/>
</dbReference>
<evidence type="ECO:0000256" key="3">
    <source>
        <dbReference type="HAMAP-Rule" id="MF_01488"/>
    </source>
</evidence>
<evidence type="ECO:0000313" key="7">
    <source>
        <dbReference type="EMBL" id="MFC0544976.1"/>
    </source>
</evidence>
<dbReference type="Gene3D" id="3.40.50.300">
    <property type="entry name" value="P-loop containing nucleotide triphosphate hydrolases"/>
    <property type="match status" value="2"/>
</dbReference>
<organism evidence="7 8">
    <name type="scientific">Kutzneria chonburiensis</name>
    <dbReference type="NCBI Taxonomy" id="1483604"/>
    <lineage>
        <taxon>Bacteria</taxon>
        <taxon>Bacillati</taxon>
        <taxon>Actinomycetota</taxon>
        <taxon>Actinomycetes</taxon>
        <taxon>Pseudonocardiales</taxon>
        <taxon>Pseudonocardiaceae</taxon>
        <taxon>Kutzneria</taxon>
    </lineage>
</organism>
<keyword evidence="1 3" id="KW-0547">Nucleotide-binding</keyword>
<keyword evidence="8" id="KW-1185">Reference proteome</keyword>
<feature type="domain" description="ATP-dependent RecD2 DNA helicase SH3" evidence="6">
    <location>
        <begin position="550"/>
        <end position="612"/>
    </location>
</feature>
<comment type="caution">
    <text evidence="7">The sequence shown here is derived from an EMBL/GenBank/DDBJ whole genome shotgun (WGS) entry which is preliminary data.</text>
</comment>
<dbReference type="Pfam" id="PF13538">
    <property type="entry name" value="UvrD_C_2"/>
    <property type="match status" value="1"/>
</dbReference>
<keyword evidence="2 3" id="KW-0067">ATP-binding</keyword>
<dbReference type="InterPro" id="IPR006345">
    <property type="entry name" value="RecD2"/>
</dbReference>
<name>A0ABV6MYW3_9PSEU</name>
<keyword evidence="3" id="KW-0378">Hydrolase</keyword>
<dbReference type="Pfam" id="PF14490">
    <property type="entry name" value="HHH_RecD2"/>
    <property type="match status" value="1"/>
</dbReference>
<evidence type="ECO:0000259" key="5">
    <source>
        <dbReference type="Pfam" id="PF14490"/>
    </source>
</evidence>
<dbReference type="EMBL" id="JBHLUD010000008">
    <property type="protein sequence ID" value="MFC0544976.1"/>
    <property type="molecule type" value="Genomic_DNA"/>
</dbReference>
<dbReference type="PANTHER" id="PTHR43788">
    <property type="entry name" value="DNA2/NAM7 HELICASE FAMILY MEMBER"/>
    <property type="match status" value="1"/>
</dbReference>
<feature type="domain" description="UvrD-like helicase C-terminal" evidence="4">
    <location>
        <begin position="632"/>
        <end position="681"/>
    </location>
</feature>
<dbReference type="InterPro" id="IPR029493">
    <property type="entry name" value="RecD2-like_HHH"/>
</dbReference>
<proteinExistence type="inferred from homology"/>
<evidence type="ECO:0000256" key="2">
    <source>
        <dbReference type="ARBA" id="ARBA00022840"/>
    </source>
</evidence>
<dbReference type="EC" id="5.6.2.3" evidence="3"/>
<gene>
    <name evidence="3" type="primary">recD2</name>
    <name evidence="7" type="ORF">ACFFH7_25955</name>
</gene>
<dbReference type="Pfam" id="PF13604">
    <property type="entry name" value="AAA_30"/>
    <property type="match status" value="1"/>
</dbReference>
<dbReference type="CDD" id="cd17933">
    <property type="entry name" value="DEXSc_RecD-like"/>
    <property type="match status" value="1"/>
</dbReference>
<dbReference type="InterPro" id="IPR010994">
    <property type="entry name" value="RuvA_2-like"/>
</dbReference>
<dbReference type="NCBIfam" id="TIGR01448">
    <property type="entry name" value="recD_rel"/>
    <property type="match status" value="1"/>
</dbReference>
<dbReference type="Gene3D" id="1.10.10.2220">
    <property type="match status" value="1"/>
</dbReference>
<sequence>MGSVTVAEGVVDRLIYVGADGYTVAILTTGERSETKIAGTVLHGLQPGETVRVDGDWTTSGTLKVDECERVLPATVHAIRRYLGSGLVKGIGRKLADAIVDTFGDDTLDVIDREPKRLLEVHQIGRERLAKIIAAWADQRAVREVMVFLQGVGVSPALAVRIHRKLGEQSLHVVRNEPYRLVEEVWGIGFATADTIALAAGIPEQSPERMQAAVLHTLLQARTMGGHCFLPVTEVLTHTTAMVEQDEELIRTALHALRRRRKVVQEQIGGRDVVFSAHLHQQETMLADNVMRLLGTPSSLPGKPKFDSPELDDRQRQALEMALTNTVSILTGGPGCGKSFTVRHIATTAKAAGAKITLAAPTGRAARRLSELTGMPAMTVHRMLGRNAEPEDDGGLFDVNDPLSADLIVVDESSMLDVGLADALVDKIPAGAHLLLVGDVDQLPSVGPGSVLRDLLDVPDVPRTHLSRVYRQGAGSGITANAVNVRDGVPPVNNAKFWFVPAEDPKDIAETVVDIATRRLPAAYGIEPSKVQVLCPGRAREVGALHIGRLLQDVLNPHQDGDPQYWSDDRAFRVGDRVMPIRNNYDKGKAGVFNGTAGTVTALSLEDRLLEVTLEDGEAVEYDFDELEELAHGYAITVHRSQGSEYPYVVVPLSTSAGLLLLRRNLLYTAITRAKAMVVLVGQPKALRIAVEQTGGRRNTALTWRFTGEDLAAGVLPPLREDHGQVAAF</sequence>
<keyword evidence="3" id="KW-0413">Isomerase</keyword>
<accession>A0ABV6MYW3</accession>
<feature type="domain" description="ATP-dependent RecD2 DNA helicase-like helix-hairpin-helix" evidence="5">
    <location>
        <begin position="139"/>
        <end position="229"/>
    </location>
</feature>
<dbReference type="CDD" id="cd18809">
    <property type="entry name" value="SF1_C_RecD"/>
    <property type="match status" value="1"/>
</dbReference>
<feature type="binding site" evidence="3">
    <location>
        <begin position="335"/>
        <end position="339"/>
    </location>
    <ligand>
        <name>ATP</name>
        <dbReference type="ChEBI" id="CHEBI:30616"/>
    </ligand>
</feature>